<sequence>MDFSPLRDPPRAVCSAMLATTPPSAPPQTPPPLFLAPPPAEEDAFASQRDHIPFEDDSPSHQAHSHEDEVIPLSSRDQAPGAHLDQRKVIDLCSESDSDSDSESSSSSSSDTDTDTDSDSSSDSESSSSSDSDSDSDSDVELLPARSILQIPLPPSIQQLVDARQAHLSGSAGQPANVATAERPFAPIHPAPSLYPWHLPRAQESVATINPAQSPSTRARLLPAHASGSNIPPFLPLFPPSAQAPGSTINPAQPPSVLPRPLPAAVTLTMFTDGSYKHREGMGGAGIAYQQGTSWFGRAVALGILESSDVAEMEAIRHALRMAQTIVPCIGATKLIIQSDSEYCLHALKTAATGHHTKSGQMKASLDQAMLIKAALGVEVNFWWIKAHNHAEGNERADMLANFGARQSLAGSEERVWENPIRGQLNRCMQWHAKAASLDTRDVFVTGATGPPQGWRAVLAAKGTALKDEHARRRAAQLANLARQTT</sequence>
<dbReference type="EMBL" id="KB456269">
    <property type="protein sequence ID" value="EMF09372.1"/>
    <property type="molecule type" value="Genomic_DNA"/>
</dbReference>
<keyword evidence="6" id="KW-0255">Endonuclease</keyword>
<evidence type="ECO:0000256" key="8">
    <source>
        <dbReference type="SAM" id="MobiDB-lite"/>
    </source>
</evidence>
<dbReference type="InterPro" id="IPR036397">
    <property type="entry name" value="RNaseH_sf"/>
</dbReference>
<dbReference type="EC" id="3.1.26.4" evidence="3"/>
<feature type="compositionally biased region" description="Acidic residues" evidence="8">
    <location>
        <begin position="112"/>
        <end position="122"/>
    </location>
</feature>
<dbReference type="Gene3D" id="3.30.420.10">
    <property type="entry name" value="Ribonuclease H-like superfamily/Ribonuclease H"/>
    <property type="match status" value="1"/>
</dbReference>
<protein>
    <recommendedName>
        <fullName evidence="3">ribonuclease H</fullName>
        <ecNumber evidence="3">3.1.26.4</ecNumber>
    </recommendedName>
</protein>
<dbReference type="PROSITE" id="PS50879">
    <property type="entry name" value="RNASE_H_1"/>
    <property type="match status" value="1"/>
</dbReference>
<evidence type="ECO:0000313" key="11">
    <source>
        <dbReference type="Proteomes" id="UP000016931"/>
    </source>
</evidence>
<gene>
    <name evidence="10" type="ORF">SEPMUDRAFT_110868</name>
</gene>
<dbReference type="SUPFAM" id="SSF53098">
    <property type="entry name" value="Ribonuclease H-like"/>
    <property type="match status" value="1"/>
</dbReference>
<evidence type="ECO:0000256" key="6">
    <source>
        <dbReference type="ARBA" id="ARBA00022759"/>
    </source>
</evidence>
<reference evidence="10 11" key="1">
    <citation type="journal article" date="2012" name="PLoS Pathog.">
        <title>Diverse lifestyles and strategies of plant pathogenesis encoded in the genomes of eighteen Dothideomycetes fungi.</title>
        <authorList>
            <person name="Ohm R.A."/>
            <person name="Feau N."/>
            <person name="Henrissat B."/>
            <person name="Schoch C.L."/>
            <person name="Horwitz B.A."/>
            <person name="Barry K.W."/>
            <person name="Condon B.J."/>
            <person name="Copeland A.C."/>
            <person name="Dhillon B."/>
            <person name="Glaser F."/>
            <person name="Hesse C.N."/>
            <person name="Kosti I."/>
            <person name="LaButti K."/>
            <person name="Lindquist E.A."/>
            <person name="Lucas S."/>
            <person name="Salamov A.A."/>
            <person name="Bradshaw R.E."/>
            <person name="Ciuffetti L."/>
            <person name="Hamelin R.C."/>
            <person name="Kema G.H.J."/>
            <person name="Lawrence C."/>
            <person name="Scott J.A."/>
            <person name="Spatafora J.W."/>
            <person name="Turgeon B.G."/>
            <person name="de Wit P.J.G.M."/>
            <person name="Zhong S."/>
            <person name="Goodwin S.B."/>
            <person name="Grigoriev I.V."/>
        </authorList>
    </citation>
    <scope>NUCLEOTIDE SEQUENCE [LARGE SCALE GENOMIC DNA]</scope>
    <source>
        <strain evidence="10 11">SO2202</strain>
    </source>
</reference>
<feature type="compositionally biased region" description="Pro residues" evidence="8">
    <location>
        <begin position="23"/>
        <end position="39"/>
    </location>
</feature>
<dbReference type="GO" id="GO:0043137">
    <property type="term" value="P:DNA replication, removal of RNA primer"/>
    <property type="evidence" value="ECO:0007669"/>
    <property type="project" value="TreeGrafter"/>
</dbReference>
<keyword evidence="7" id="KW-0378">Hydrolase</keyword>
<evidence type="ECO:0000256" key="5">
    <source>
        <dbReference type="ARBA" id="ARBA00022723"/>
    </source>
</evidence>
<name>N1QEH6_SPHMS</name>
<keyword evidence="4" id="KW-0540">Nuclease</keyword>
<organism evidence="10 11">
    <name type="scientific">Sphaerulina musiva (strain SO2202)</name>
    <name type="common">Poplar stem canker fungus</name>
    <name type="synonym">Septoria musiva</name>
    <dbReference type="NCBI Taxonomy" id="692275"/>
    <lineage>
        <taxon>Eukaryota</taxon>
        <taxon>Fungi</taxon>
        <taxon>Dikarya</taxon>
        <taxon>Ascomycota</taxon>
        <taxon>Pezizomycotina</taxon>
        <taxon>Dothideomycetes</taxon>
        <taxon>Dothideomycetidae</taxon>
        <taxon>Mycosphaerellales</taxon>
        <taxon>Mycosphaerellaceae</taxon>
        <taxon>Sphaerulina</taxon>
    </lineage>
</organism>
<evidence type="ECO:0000256" key="3">
    <source>
        <dbReference type="ARBA" id="ARBA00012180"/>
    </source>
</evidence>
<evidence type="ECO:0000256" key="1">
    <source>
        <dbReference type="ARBA" id="ARBA00000077"/>
    </source>
</evidence>
<dbReference type="GO" id="GO:0046872">
    <property type="term" value="F:metal ion binding"/>
    <property type="evidence" value="ECO:0007669"/>
    <property type="project" value="UniProtKB-KW"/>
</dbReference>
<dbReference type="InterPro" id="IPR002156">
    <property type="entry name" value="RNaseH_domain"/>
</dbReference>
<comment type="similarity">
    <text evidence="2">Belongs to the RNase H family.</text>
</comment>
<dbReference type="RefSeq" id="XP_016757493.1">
    <property type="nucleotide sequence ID" value="XM_016900879.1"/>
</dbReference>
<dbReference type="GO" id="GO:0003676">
    <property type="term" value="F:nucleic acid binding"/>
    <property type="evidence" value="ECO:0007669"/>
    <property type="project" value="InterPro"/>
</dbReference>
<proteinExistence type="inferred from homology"/>
<feature type="domain" description="RNase H type-1" evidence="9">
    <location>
        <begin position="264"/>
        <end position="406"/>
    </location>
</feature>
<dbReference type="eggNOG" id="ENOG502RI6N">
    <property type="taxonomic scope" value="Eukaryota"/>
</dbReference>
<evidence type="ECO:0000256" key="4">
    <source>
        <dbReference type="ARBA" id="ARBA00022722"/>
    </source>
</evidence>
<dbReference type="InterPro" id="IPR012337">
    <property type="entry name" value="RNaseH-like_sf"/>
</dbReference>
<dbReference type="InterPro" id="IPR050092">
    <property type="entry name" value="RNase_H"/>
</dbReference>
<dbReference type="HOGENOM" id="CLU_561603_0_0_1"/>
<evidence type="ECO:0000256" key="2">
    <source>
        <dbReference type="ARBA" id="ARBA00005300"/>
    </source>
</evidence>
<dbReference type="GeneID" id="27898016"/>
<keyword evidence="11" id="KW-1185">Reference proteome</keyword>
<feature type="region of interest" description="Disordered" evidence="8">
    <location>
        <begin position="17"/>
        <end position="140"/>
    </location>
</feature>
<dbReference type="PANTHER" id="PTHR10642:SF26">
    <property type="entry name" value="RIBONUCLEASE H1"/>
    <property type="match status" value="1"/>
</dbReference>
<keyword evidence="5" id="KW-0479">Metal-binding</keyword>
<evidence type="ECO:0000259" key="9">
    <source>
        <dbReference type="PROSITE" id="PS50879"/>
    </source>
</evidence>
<dbReference type="OrthoDB" id="4729724at2759"/>
<dbReference type="AlphaFoldDB" id="N1QEH6"/>
<evidence type="ECO:0000313" key="10">
    <source>
        <dbReference type="EMBL" id="EMF09372.1"/>
    </source>
</evidence>
<evidence type="ECO:0000256" key="7">
    <source>
        <dbReference type="ARBA" id="ARBA00022801"/>
    </source>
</evidence>
<dbReference type="Pfam" id="PF00075">
    <property type="entry name" value="RNase_H"/>
    <property type="match status" value="1"/>
</dbReference>
<comment type="catalytic activity">
    <reaction evidence="1">
        <text>Endonucleolytic cleavage to 5'-phosphomonoester.</text>
        <dbReference type="EC" id="3.1.26.4"/>
    </reaction>
</comment>
<dbReference type="Proteomes" id="UP000016931">
    <property type="component" value="Unassembled WGS sequence"/>
</dbReference>
<dbReference type="GO" id="GO:0004523">
    <property type="term" value="F:RNA-DNA hybrid ribonuclease activity"/>
    <property type="evidence" value="ECO:0007669"/>
    <property type="project" value="UniProtKB-EC"/>
</dbReference>
<dbReference type="PANTHER" id="PTHR10642">
    <property type="entry name" value="RIBONUCLEASE H1"/>
    <property type="match status" value="1"/>
</dbReference>
<accession>N1QEH6</accession>